<dbReference type="InterPro" id="IPR001506">
    <property type="entry name" value="Peptidase_M12A"/>
</dbReference>
<keyword evidence="1 2" id="KW-0378">Hydrolase</keyword>
<comment type="cofactor">
    <cofactor evidence="1 2">
        <name>Zn(2+)</name>
        <dbReference type="ChEBI" id="CHEBI:29105"/>
    </cofactor>
    <text evidence="1 2">Binds 1 zinc ion per subunit.</text>
</comment>
<keyword evidence="1 2" id="KW-0645">Protease</keyword>
<keyword evidence="1 2" id="KW-0479">Metal-binding</keyword>
<dbReference type="EC" id="3.4.24.-" evidence="2"/>
<dbReference type="WBParaSite" id="SSTP_0001126700.1">
    <property type="protein sequence ID" value="SSTP_0001126700.1"/>
    <property type="gene ID" value="SSTP_0001126700"/>
</dbReference>
<dbReference type="AlphaFoldDB" id="A0A0K0EP80"/>
<dbReference type="GO" id="GO:0008270">
    <property type="term" value="F:zinc ion binding"/>
    <property type="evidence" value="ECO:0007669"/>
    <property type="project" value="UniProtKB-UniRule"/>
</dbReference>
<dbReference type="PANTHER" id="PTHR10127:SF802">
    <property type="entry name" value="ZINC METALLOPROTEINASE NAS-10"/>
    <property type="match status" value="1"/>
</dbReference>
<dbReference type="InterPro" id="IPR024079">
    <property type="entry name" value="MetalloPept_cat_dom_sf"/>
</dbReference>
<feature type="active site" evidence="1">
    <location>
        <position position="22"/>
    </location>
</feature>
<keyword evidence="1 2" id="KW-0482">Metalloprotease</keyword>
<feature type="binding site" evidence="1">
    <location>
        <position position="25"/>
    </location>
    <ligand>
        <name>Zn(2+)</name>
        <dbReference type="ChEBI" id="CHEBI:29105"/>
        <note>catalytic</note>
    </ligand>
</feature>
<name>A0A0K0EP80_STRER</name>
<keyword evidence="1 2" id="KW-0862">Zinc</keyword>
<dbReference type="SUPFAM" id="SSF55486">
    <property type="entry name" value="Metalloproteases ('zincins'), catalytic domain"/>
    <property type="match status" value="1"/>
</dbReference>
<evidence type="ECO:0000313" key="4">
    <source>
        <dbReference type="WBParaSite" id="SSTP_0001126700.1"/>
    </source>
</evidence>
<dbReference type="GO" id="GO:0004222">
    <property type="term" value="F:metalloendopeptidase activity"/>
    <property type="evidence" value="ECO:0007669"/>
    <property type="project" value="UniProtKB-UniRule"/>
</dbReference>
<evidence type="ECO:0000259" key="3">
    <source>
        <dbReference type="PROSITE" id="PS51864"/>
    </source>
</evidence>
<organism evidence="4">
    <name type="scientific">Strongyloides stercoralis</name>
    <name type="common">Threadworm</name>
    <dbReference type="NCBI Taxonomy" id="6248"/>
    <lineage>
        <taxon>Eukaryota</taxon>
        <taxon>Metazoa</taxon>
        <taxon>Ecdysozoa</taxon>
        <taxon>Nematoda</taxon>
        <taxon>Chromadorea</taxon>
        <taxon>Rhabditida</taxon>
        <taxon>Tylenchina</taxon>
        <taxon>Panagrolaimomorpha</taxon>
        <taxon>Strongyloidoidea</taxon>
        <taxon>Strongyloididae</taxon>
        <taxon>Strongyloides</taxon>
    </lineage>
</organism>
<comment type="caution">
    <text evidence="1">Lacks conserved residue(s) required for the propagation of feature annotation.</text>
</comment>
<evidence type="ECO:0000256" key="2">
    <source>
        <dbReference type="RuleBase" id="RU361183"/>
    </source>
</evidence>
<feature type="binding site" evidence="1">
    <location>
        <position position="31"/>
    </location>
    <ligand>
        <name>Zn(2+)</name>
        <dbReference type="ChEBI" id="CHEBI:29105"/>
        <note>catalytic</note>
    </ligand>
</feature>
<sequence>MYSQPISLSLKCLLNPYAILHEIGHALGLVHEHTRMDRDKFIEIDHNQLDNLGKYNFLIRNNSVYKNYSTSYDYASIMHYSPYDFGSFWKKLFRYPVMKSKLYEQYTWMMGQTEKMTFNDYKKINLCHCKINNNTTKCKNNGYPDFKNCSKCICPSGYTGDNCKKIISSDPKCGNTIFKANKTNVPLIYVGKINCYIFLKAKKNKKILLTVYYINAPPYKNGICVESNAFQIKYRRDKGTTGLLLCGHDSRVLKIISESRSILVFYKGIDGHSMLAFQFKEVN</sequence>
<dbReference type="Pfam" id="PF01400">
    <property type="entry name" value="Astacin"/>
    <property type="match status" value="1"/>
</dbReference>
<dbReference type="PRINTS" id="PR00480">
    <property type="entry name" value="ASTACIN"/>
</dbReference>
<feature type="domain" description="Peptidase M12A" evidence="3">
    <location>
        <begin position="1"/>
        <end position="130"/>
    </location>
</feature>
<proteinExistence type="predicted"/>
<reference evidence="4" key="1">
    <citation type="submission" date="2015-08" db="UniProtKB">
        <authorList>
            <consortium name="WormBaseParasite"/>
        </authorList>
    </citation>
    <scope>IDENTIFICATION</scope>
</reference>
<dbReference type="PANTHER" id="PTHR10127">
    <property type="entry name" value="DISCOIDIN, CUB, EGF, LAMININ , AND ZINC METALLOPROTEASE DOMAIN CONTAINING"/>
    <property type="match status" value="1"/>
</dbReference>
<accession>A0A0K0EP80</accession>
<dbReference type="PROSITE" id="PS51864">
    <property type="entry name" value="ASTACIN"/>
    <property type="match status" value="1"/>
</dbReference>
<evidence type="ECO:0000256" key="1">
    <source>
        <dbReference type="PROSITE-ProRule" id="PRU01211"/>
    </source>
</evidence>
<dbReference type="GO" id="GO:0006508">
    <property type="term" value="P:proteolysis"/>
    <property type="evidence" value="ECO:0007669"/>
    <property type="project" value="UniProtKB-KW"/>
</dbReference>
<protein>
    <recommendedName>
        <fullName evidence="2">Metalloendopeptidase</fullName>
        <ecNumber evidence="2">3.4.24.-</ecNumber>
    </recommendedName>
</protein>
<feature type="binding site" evidence="1">
    <location>
        <position position="21"/>
    </location>
    <ligand>
        <name>Zn(2+)</name>
        <dbReference type="ChEBI" id="CHEBI:29105"/>
        <note>catalytic</note>
    </ligand>
</feature>
<dbReference type="Gene3D" id="3.40.390.10">
    <property type="entry name" value="Collagenase (Catalytic Domain)"/>
    <property type="match status" value="1"/>
</dbReference>